<dbReference type="AlphaFoldDB" id="A0A1G7P0P2"/>
<organism evidence="2 3">
    <name type="scientific">Facklamia miroungae</name>
    <dbReference type="NCBI Taxonomy" id="120956"/>
    <lineage>
        <taxon>Bacteria</taxon>
        <taxon>Bacillati</taxon>
        <taxon>Bacillota</taxon>
        <taxon>Bacilli</taxon>
        <taxon>Lactobacillales</taxon>
        <taxon>Aerococcaceae</taxon>
        <taxon>Facklamia</taxon>
    </lineage>
</organism>
<gene>
    <name evidence="2" type="ORF">SAMN05421791_10182</name>
</gene>
<reference evidence="2 3" key="1">
    <citation type="submission" date="2016-10" db="EMBL/GenBank/DDBJ databases">
        <authorList>
            <person name="de Groot N.N."/>
        </authorList>
    </citation>
    <scope>NUCLEOTIDE SEQUENCE [LARGE SCALE GENOMIC DNA]</scope>
    <source>
        <strain evidence="2 3">ATCC BAA-466</strain>
    </source>
</reference>
<evidence type="ECO:0000313" key="3">
    <source>
        <dbReference type="Proteomes" id="UP000199708"/>
    </source>
</evidence>
<dbReference type="STRING" id="120956.SAMN05421791_10182"/>
<keyword evidence="1" id="KW-0175">Coiled coil</keyword>
<sequence length="49" mass="5686">MTSTEEMALFLAKTLETKNSIINQLIKQIKEKDIEISEMKKQLEEETEG</sequence>
<dbReference type="Proteomes" id="UP000199708">
    <property type="component" value="Unassembled WGS sequence"/>
</dbReference>
<dbReference type="RefSeq" id="WP_168427119.1">
    <property type="nucleotide sequence ID" value="NZ_FNCK01000001.1"/>
</dbReference>
<proteinExistence type="predicted"/>
<name>A0A1G7P0P2_9LACT</name>
<feature type="coiled-coil region" evidence="1">
    <location>
        <begin position="12"/>
        <end position="49"/>
    </location>
</feature>
<evidence type="ECO:0000313" key="2">
    <source>
        <dbReference type="EMBL" id="SDF79876.1"/>
    </source>
</evidence>
<evidence type="ECO:0000256" key="1">
    <source>
        <dbReference type="SAM" id="Coils"/>
    </source>
</evidence>
<dbReference type="EMBL" id="FNCK01000001">
    <property type="protein sequence ID" value="SDF79876.1"/>
    <property type="molecule type" value="Genomic_DNA"/>
</dbReference>
<keyword evidence="3" id="KW-1185">Reference proteome</keyword>
<protein>
    <submittedName>
        <fullName evidence="2">Uncharacterized protein</fullName>
    </submittedName>
</protein>
<accession>A0A1G7P0P2</accession>